<dbReference type="OrthoDB" id="72772at2759"/>
<dbReference type="Pfam" id="PF10186">
    <property type="entry name" value="ATG14"/>
    <property type="match status" value="1"/>
</dbReference>
<dbReference type="InterPro" id="IPR018791">
    <property type="entry name" value="UV_resistance/autophagy_Atg14"/>
</dbReference>
<feature type="region of interest" description="Disordered" evidence="4">
    <location>
        <begin position="655"/>
        <end position="683"/>
    </location>
</feature>
<evidence type="ECO:0000256" key="4">
    <source>
        <dbReference type="SAM" id="MobiDB-lite"/>
    </source>
</evidence>
<name>A0A8K0PK79_9PEZI</name>
<reference evidence="5" key="1">
    <citation type="submission" date="2021-07" db="EMBL/GenBank/DDBJ databases">
        <title>Elsinoe batatas strain:CRI-CJ2 Genome sequencing and assembly.</title>
        <authorList>
            <person name="Huang L."/>
        </authorList>
    </citation>
    <scope>NUCLEOTIDE SEQUENCE</scope>
    <source>
        <strain evidence="5">CRI-CJ2</strain>
    </source>
</reference>
<dbReference type="PANTHER" id="PTHR15157">
    <property type="entry name" value="UV RADIATION RESISTANCE-ASSOCIATED GENE PROTEIN"/>
    <property type="match status" value="1"/>
</dbReference>
<comment type="caution">
    <text evidence="5">The sequence shown here is derived from an EMBL/GenBank/DDBJ whole genome shotgun (WGS) entry which is preliminary data.</text>
</comment>
<proteinExistence type="inferred from homology"/>
<comment type="similarity">
    <text evidence="1">Belongs to the ATG14 family.</text>
</comment>
<feature type="compositionally biased region" description="Basic and acidic residues" evidence="4">
    <location>
        <begin position="70"/>
        <end position="97"/>
    </location>
</feature>
<dbReference type="PANTHER" id="PTHR15157:SF5">
    <property type="entry name" value="UV RADIATION RESISTANCE-ASSOCIATED GENE PROTEIN"/>
    <property type="match status" value="1"/>
</dbReference>
<evidence type="ECO:0000313" key="6">
    <source>
        <dbReference type="Proteomes" id="UP000809789"/>
    </source>
</evidence>
<organism evidence="5 6">
    <name type="scientific">Elsinoe batatas</name>
    <dbReference type="NCBI Taxonomy" id="2601811"/>
    <lineage>
        <taxon>Eukaryota</taxon>
        <taxon>Fungi</taxon>
        <taxon>Dikarya</taxon>
        <taxon>Ascomycota</taxon>
        <taxon>Pezizomycotina</taxon>
        <taxon>Dothideomycetes</taxon>
        <taxon>Dothideomycetidae</taxon>
        <taxon>Myriangiales</taxon>
        <taxon>Elsinoaceae</taxon>
        <taxon>Elsinoe</taxon>
    </lineage>
</organism>
<dbReference type="GO" id="GO:0000323">
    <property type="term" value="C:lytic vacuole"/>
    <property type="evidence" value="ECO:0007669"/>
    <property type="project" value="TreeGrafter"/>
</dbReference>
<gene>
    <name evidence="5" type="ORF">KVT40_000372</name>
</gene>
<evidence type="ECO:0000256" key="2">
    <source>
        <dbReference type="ARBA" id="ARBA00013807"/>
    </source>
</evidence>
<dbReference type="EMBL" id="JAESVG020000001">
    <property type="protein sequence ID" value="KAG8631232.1"/>
    <property type="molecule type" value="Genomic_DNA"/>
</dbReference>
<dbReference type="GO" id="GO:0032991">
    <property type="term" value="C:protein-containing complex"/>
    <property type="evidence" value="ECO:0007669"/>
    <property type="project" value="UniProtKB-ARBA"/>
</dbReference>
<feature type="region of interest" description="Disordered" evidence="4">
    <location>
        <begin position="70"/>
        <end position="140"/>
    </location>
</feature>
<keyword evidence="6" id="KW-1185">Reference proteome</keyword>
<feature type="compositionally biased region" description="Polar residues" evidence="4">
    <location>
        <begin position="483"/>
        <end position="497"/>
    </location>
</feature>
<feature type="compositionally biased region" description="Low complexity" evidence="4">
    <location>
        <begin position="498"/>
        <end position="507"/>
    </location>
</feature>
<sequence>MASPAVETKQSKWTTRERPWLVPWNRKLRHLQSIALRNLALVQVDSRYRGKVIDDDALPNTLKSPAKQLALRESRGLGHSKSSDDLRPIHEDKDKGSHTNGVPINGSPKKEKRARPAGAKLRRRSTLEWASETPQRRQTRLEAVSAARLADVFYTLHIANLKDPVYVSEEIKKSMNPSFRHIDWDACGPGITRQEELRVKFWARSGKEKNYQILLDMSLNLRSLQFIGKDLATFSHPFPQNCVIFQLTDGYYTCFTDAQVDEPLNPFAIINAKPSSPRTIRSASFDALLRLSKLDDSIQDALALRERLSSDLSTIVDSNRQALEESTKVKEAKDYLKTIEYAKTTVEKQLRVLRQTLSQKRDSLQKRRDLLATGRTEQTTSISQLTSSTDSLPSLQEDLTILSKSITNQRRRIANDLTWIYPIVPLPSKPLSFTIRSLHLPDSEDLDTATPEAISAALGHASHTLLLLSFYLSQPLPYPPHPQSSTSTITDPISNIKSTPTSTGTSPSPYPVSPLLPPALADPTRTFPLHPRSGPKFRFEYALFLLNKDIQVLLSNAFNVRVLDIRQTLPNLAYVVACMGAGEGELPGRKMGGVRGLVRTAGEGRGFGMGIGVRREVSVAVSDEGEGGGKVGTGKGMTREEFEAGRWDRDGDRMGVWDGSVRMKGKGRGGGVEGLGIKGREGG</sequence>
<dbReference type="Proteomes" id="UP000809789">
    <property type="component" value="Unassembled WGS sequence"/>
</dbReference>
<evidence type="ECO:0000313" key="5">
    <source>
        <dbReference type="EMBL" id="KAG8631232.1"/>
    </source>
</evidence>
<evidence type="ECO:0000256" key="1">
    <source>
        <dbReference type="ARBA" id="ARBA00009574"/>
    </source>
</evidence>
<dbReference type="GO" id="GO:0035493">
    <property type="term" value="P:SNARE complex assembly"/>
    <property type="evidence" value="ECO:0007669"/>
    <property type="project" value="TreeGrafter"/>
</dbReference>
<feature type="compositionally biased region" description="Gly residues" evidence="4">
    <location>
        <begin position="668"/>
        <end position="677"/>
    </location>
</feature>
<feature type="region of interest" description="Disordered" evidence="4">
    <location>
        <begin position="481"/>
        <end position="515"/>
    </location>
</feature>
<keyword evidence="3" id="KW-0175">Coiled coil</keyword>
<dbReference type="AlphaFoldDB" id="A0A8K0PK79"/>
<protein>
    <recommendedName>
        <fullName evidence="2">Autophagy-related protein 14</fullName>
    </recommendedName>
</protein>
<feature type="compositionally biased region" description="Basic residues" evidence="4">
    <location>
        <begin position="110"/>
        <end position="124"/>
    </location>
</feature>
<dbReference type="GO" id="GO:0005768">
    <property type="term" value="C:endosome"/>
    <property type="evidence" value="ECO:0007669"/>
    <property type="project" value="TreeGrafter"/>
</dbReference>
<evidence type="ECO:0000256" key="3">
    <source>
        <dbReference type="ARBA" id="ARBA00023054"/>
    </source>
</evidence>
<dbReference type="GO" id="GO:0000149">
    <property type="term" value="F:SNARE binding"/>
    <property type="evidence" value="ECO:0007669"/>
    <property type="project" value="TreeGrafter"/>
</dbReference>
<accession>A0A8K0PK79</accession>